<reference evidence="1 2" key="1">
    <citation type="journal article" date="2016" name="Biochim. Biophys. Acta">
        <title>Characterization of red-shifted phycobilisomes isolated from the chlorophyll f-containing cyanobacterium Halomicronema hongdechloris.</title>
        <authorList>
            <person name="Li Y."/>
            <person name="Lin Y."/>
            <person name="Garvey C.J."/>
            <person name="Birch D."/>
            <person name="Corkery R.W."/>
            <person name="Loughlin P.C."/>
            <person name="Scheer H."/>
            <person name="Willows R.D."/>
            <person name="Chen M."/>
        </authorList>
    </citation>
    <scope>NUCLEOTIDE SEQUENCE [LARGE SCALE GENOMIC DNA]</scope>
    <source>
        <strain evidence="1 2">C2206</strain>
    </source>
</reference>
<evidence type="ECO:0008006" key="3">
    <source>
        <dbReference type="Google" id="ProtNLM"/>
    </source>
</evidence>
<gene>
    <name evidence="1" type="ORF">XM38_039970</name>
</gene>
<dbReference type="Proteomes" id="UP000191901">
    <property type="component" value="Chromosome"/>
</dbReference>
<dbReference type="STRING" id="1641165.XM38_09955"/>
<protein>
    <recommendedName>
        <fullName evidence="3">Baseplate assembly protein</fullName>
    </recommendedName>
</protein>
<dbReference type="RefSeq" id="WP_088430720.1">
    <property type="nucleotide sequence ID" value="NZ_CP021983.2"/>
</dbReference>
<dbReference type="OrthoDB" id="9027184at2"/>
<sequence length="777" mass="84538">MAGEHRTIWWRCWAYRLSPWVWGAGPPSPWGIQGDEPVAIPAGLGLKAQVEGLAKAADFQTTTEVTAYPHLSQFHLYRPFQLPRINTGTTQFSVRTVDLKNTGVDLNPGDRLFLVDVPSQPQTKRQIGVIQAVRERFDRTEIIMEGSWQQGDAQYRVSAYKLGRSFRHFGYNSPPEFVRLNSDGTAVSEVVDFSRSLQVENPNDSLAENTDAPAYAPLANPRAIPLESQVDDLSIGTPLLIQLILNRKKATDGKSVGGSTYFFARAIQAVFQASLTQGAISGGTTVVALTGQITTGDKVLTDIRSVELLEVIGQPFTLAGAYQEKSAADPKTLYFFGDGAAYRHLHQRPLALVNSVGHTELLTAVLPTYPPALDKQVKLRPVYLPDLKAPFTLADFPLLNPPSTTVYGNLLAATQGKPEQEAVLGNGDSRQAFQTFKLPNAPLTYLNSAGDTPPEVPELAVYVDNRQWTRVSSFFGQAPTAEVYIVREDAQGRTVGCSLGDGKTGARLPSGIKNIRAQYRTGNGAYGPLKLDTKVQATDRLPRLDQLWLPGVASGGTEPESGDNAKLAAPGQVQSLGRLVSLQDFETEALGIAGVAKAVAAWQRVDNVPAVVLTVLMETGRAAEVDQVRTLLNTYNRCRGPQRFPVLVQAGQRRYLYLRLVTSLDPAMRPELLTQAIHTALGVGKEGRQGLLALSQRRFGQPEYASRIEATVQQVEGVIWTQVKALGWFPATDAPTELTYPMAESRLSLVPCGADQLLALQPQHLQLQCAAAPQEAC</sequence>
<organism evidence="1 2">
    <name type="scientific">Halomicronema hongdechloris C2206</name>
    <dbReference type="NCBI Taxonomy" id="1641165"/>
    <lineage>
        <taxon>Bacteria</taxon>
        <taxon>Bacillati</taxon>
        <taxon>Cyanobacteriota</taxon>
        <taxon>Cyanophyceae</taxon>
        <taxon>Nodosilineales</taxon>
        <taxon>Nodosilineaceae</taxon>
        <taxon>Halomicronema</taxon>
    </lineage>
</organism>
<keyword evidence="2" id="KW-1185">Reference proteome</keyword>
<dbReference type="AlphaFoldDB" id="A0A1Z3HRW5"/>
<dbReference type="EMBL" id="CP021983">
    <property type="protein sequence ID" value="ASC73035.1"/>
    <property type="molecule type" value="Genomic_DNA"/>
</dbReference>
<dbReference type="KEGG" id="hhg:XM38_039970"/>
<accession>A0A1Z3HRW5</accession>
<name>A0A1Z3HRW5_9CYAN</name>
<proteinExistence type="predicted"/>
<evidence type="ECO:0000313" key="2">
    <source>
        <dbReference type="Proteomes" id="UP000191901"/>
    </source>
</evidence>
<evidence type="ECO:0000313" key="1">
    <source>
        <dbReference type="EMBL" id="ASC73035.1"/>
    </source>
</evidence>